<keyword evidence="2" id="KW-1185">Reference proteome</keyword>
<sequence>MTSEKWGEFILEKWLVPLWGSQKLTLSAVEGSKVKSQILNPSVLLPERENLSPLEWTLAISLGINSKAGYRSARHFDFYKNVGKISRTPNVLHSKLK</sequence>
<gene>
    <name evidence="1" type="ORF">COO91_00441</name>
</gene>
<evidence type="ECO:0000313" key="1">
    <source>
        <dbReference type="EMBL" id="AUB34612.1"/>
    </source>
</evidence>
<protein>
    <submittedName>
        <fullName evidence="1">Uncharacterized protein</fullName>
    </submittedName>
</protein>
<name>A0A2K8SGM2_9NOSO</name>
<evidence type="ECO:0000313" key="2">
    <source>
        <dbReference type="Proteomes" id="UP000232003"/>
    </source>
</evidence>
<proteinExistence type="predicted"/>
<reference evidence="1 2" key="1">
    <citation type="submission" date="2017-11" db="EMBL/GenBank/DDBJ databases">
        <title>Complete genome of a free-living desiccation-tolerant cyanobacterium and its photosynthetic adaptation to extreme terrestrial habitat.</title>
        <authorList>
            <person name="Shang J."/>
        </authorList>
    </citation>
    <scope>NUCLEOTIDE SEQUENCE [LARGE SCALE GENOMIC DNA]</scope>
    <source>
        <strain evidence="1 2">CCNUN1</strain>
    </source>
</reference>
<dbReference type="EMBL" id="CP024785">
    <property type="protein sequence ID" value="AUB34612.1"/>
    <property type="molecule type" value="Genomic_DNA"/>
</dbReference>
<dbReference type="KEGG" id="nfl:COO91_00441"/>
<accession>A0A2K8SGM2</accession>
<dbReference type="OrthoDB" id="9835134at2"/>
<organism evidence="1 2">
    <name type="scientific">Nostoc flagelliforme CCNUN1</name>
    <dbReference type="NCBI Taxonomy" id="2038116"/>
    <lineage>
        <taxon>Bacteria</taxon>
        <taxon>Bacillati</taxon>
        <taxon>Cyanobacteriota</taxon>
        <taxon>Cyanophyceae</taxon>
        <taxon>Nostocales</taxon>
        <taxon>Nostocaceae</taxon>
        <taxon>Nostoc</taxon>
    </lineage>
</organism>
<dbReference type="Proteomes" id="UP000232003">
    <property type="component" value="Chromosome"/>
</dbReference>
<dbReference type="RefSeq" id="WP_100897165.1">
    <property type="nucleotide sequence ID" value="NZ_CAWNNC010000001.1"/>
</dbReference>
<dbReference type="AlphaFoldDB" id="A0A2K8SGM2"/>